<dbReference type="InterPro" id="IPR011010">
    <property type="entry name" value="DNA_brk_join_enz"/>
</dbReference>
<comment type="caution">
    <text evidence="1">The sequence shown here is derived from an EMBL/GenBank/DDBJ whole genome shotgun (WGS) entry which is preliminary data.</text>
</comment>
<dbReference type="OrthoDB" id="7800649at2"/>
<evidence type="ECO:0000313" key="1">
    <source>
        <dbReference type="EMBL" id="TYL80463.1"/>
    </source>
</evidence>
<evidence type="ECO:0000313" key="2">
    <source>
        <dbReference type="Proteomes" id="UP000324853"/>
    </source>
</evidence>
<protein>
    <recommendedName>
        <fullName evidence="3">Integrase</fullName>
    </recommendedName>
</protein>
<evidence type="ECO:0008006" key="3">
    <source>
        <dbReference type="Google" id="ProtNLM"/>
    </source>
</evidence>
<accession>A0A5S4WFY8</accession>
<gene>
    <name evidence="1" type="ORF">FXB38_24585</name>
</gene>
<sequence>MRVKHERLLARITKEHGHRSLKQIRARNLVAWHDGWLGKGKIATAHSLISRLRVVLRFGATILENKDCRRLAELMTEMRFERPLPRRKTLSSEQARQIRAKAREWFGWYSLALAQALQFELRLNQRAVIGEWVPINEAEHSSVRRETEGREEKWVKGLRWSDLDERFILRHVGSKRAPEVQFDIKNATMVMEELAICARVSVEQLTRDHLPHDGPIVINDVTGLPWSTAEFRRKWRLVANQAGIPKHVMNMDSGKSFSKLE</sequence>
<keyword evidence="2" id="KW-1185">Reference proteome</keyword>
<dbReference type="GO" id="GO:0003677">
    <property type="term" value="F:DNA binding"/>
    <property type="evidence" value="ECO:0007669"/>
    <property type="project" value="InterPro"/>
</dbReference>
<reference evidence="1 2" key="1">
    <citation type="submission" date="2019-08" db="EMBL/GenBank/DDBJ databases">
        <title>Bradyrhizobium hipponensis sp. nov., a rhizobium isolated from a Lupinus angustifolius root nodule in Tunisia.</title>
        <authorList>
            <person name="Off K."/>
            <person name="Rejili M."/>
            <person name="Mars M."/>
            <person name="Brachmann A."/>
            <person name="Marin M."/>
        </authorList>
    </citation>
    <scope>NUCLEOTIDE SEQUENCE [LARGE SCALE GENOMIC DNA]</scope>
    <source>
        <strain evidence="1 2">CTAW11</strain>
    </source>
</reference>
<dbReference type="AlphaFoldDB" id="A0A5S4WFY8"/>
<dbReference type="SUPFAM" id="SSF56349">
    <property type="entry name" value="DNA breaking-rejoining enzymes"/>
    <property type="match status" value="1"/>
</dbReference>
<organism evidence="1 2">
    <name type="scientific">Bradyrhizobium cytisi</name>
    <dbReference type="NCBI Taxonomy" id="515489"/>
    <lineage>
        <taxon>Bacteria</taxon>
        <taxon>Pseudomonadati</taxon>
        <taxon>Pseudomonadota</taxon>
        <taxon>Alphaproteobacteria</taxon>
        <taxon>Hyphomicrobiales</taxon>
        <taxon>Nitrobacteraceae</taxon>
        <taxon>Bradyrhizobium</taxon>
    </lineage>
</organism>
<dbReference type="Proteomes" id="UP000324853">
    <property type="component" value="Unassembled WGS sequence"/>
</dbReference>
<dbReference type="EMBL" id="VSSR01000042">
    <property type="protein sequence ID" value="TYL80463.1"/>
    <property type="molecule type" value="Genomic_DNA"/>
</dbReference>
<name>A0A5S4WFY8_9BRAD</name>
<proteinExistence type="predicted"/>